<protein>
    <recommendedName>
        <fullName evidence="3">Ribosome-binding factor A</fullName>
    </recommendedName>
</protein>
<dbReference type="InterPro" id="IPR023799">
    <property type="entry name" value="RbfA_dom_sf"/>
</dbReference>
<evidence type="ECO:0000256" key="1">
    <source>
        <dbReference type="ARBA" id="ARBA00022490"/>
    </source>
</evidence>
<reference evidence="6" key="1">
    <citation type="journal article" date="2019" name="Int. J. Syst. Evol. Microbiol.">
        <title>The Global Catalogue of Microorganisms (GCM) 10K type strain sequencing project: providing services to taxonomists for standard genome sequencing and annotation.</title>
        <authorList>
            <consortium name="The Broad Institute Genomics Platform"/>
            <consortium name="The Broad Institute Genome Sequencing Center for Infectious Disease"/>
            <person name="Wu L."/>
            <person name="Ma J."/>
        </authorList>
    </citation>
    <scope>NUCLEOTIDE SEQUENCE [LARGE SCALE GENOMIC DNA]</scope>
    <source>
        <strain evidence="6">NBRC 113072</strain>
    </source>
</reference>
<dbReference type="NCBIfam" id="TIGR00082">
    <property type="entry name" value="rbfA"/>
    <property type="match status" value="1"/>
</dbReference>
<accession>A0ABQ6IQD1</accession>
<dbReference type="EMBL" id="BSUO01000001">
    <property type="protein sequence ID" value="GMA40105.1"/>
    <property type="molecule type" value="Genomic_DNA"/>
</dbReference>
<dbReference type="InterPro" id="IPR015946">
    <property type="entry name" value="KH_dom-like_a/b"/>
</dbReference>
<comment type="subunit">
    <text evidence="3">Monomer. Binds 30S ribosomal subunits, but not 50S ribosomal subunits or 70S ribosomes.</text>
</comment>
<dbReference type="InterPro" id="IPR000238">
    <property type="entry name" value="RbfA"/>
</dbReference>
<comment type="caution">
    <text evidence="5">The sequence shown here is derived from an EMBL/GenBank/DDBJ whole genome shotgun (WGS) entry which is preliminary data.</text>
</comment>
<evidence type="ECO:0000256" key="2">
    <source>
        <dbReference type="ARBA" id="ARBA00022517"/>
    </source>
</evidence>
<comment type="similarity">
    <text evidence="3">Belongs to the RbfA family.</text>
</comment>
<evidence type="ECO:0000256" key="4">
    <source>
        <dbReference type="SAM" id="MobiDB-lite"/>
    </source>
</evidence>
<feature type="compositionally biased region" description="Acidic residues" evidence="4">
    <location>
        <begin position="140"/>
        <end position="151"/>
    </location>
</feature>
<dbReference type="Pfam" id="PF02033">
    <property type="entry name" value="RBFA"/>
    <property type="match status" value="1"/>
</dbReference>
<evidence type="ECO:0000313" key="6">
    <source>
        <dbReference type="Proteomes" id="UP001157126"/>
    </source>
</evidence>
<proteinExistence type="inferred from homology"/>
<dbReference type="PROSITE" id="PS01319">
    <property type="entry name" value="RBFA"/>
    <property type="match status" value="1"/>
</dbReference>
<dbReference type="SUPFAM" id="SSF89919">
    <property type="entry name" value="Ribosome-binding factor A, RbfA"/>
    <property type="match status" value="1"/>
</dbReference>
<comment type="function">
    <text evidence="3">One of several proteins that assist in the late maturation steps of the functional core of the 30S ribosomal subunit. Associates with free 30S ribosomal subunits (but not with 30S subunits that are part of 70S ribosomes or polysomes). Required for efficient processing of 16S rRNA. May interact with the 5'-terminal helix region of 16S rRNA.</text>
</comment>
<dbReference type="InterPro" id="IPR020053">
    <property type="entry name" value="Ribosome-bd_factorA_CS"/>
</dbReference>
<feature type="region of interest" description="Disordered" evidence="4">
    <location>
        <begin position="123"/>
        <end position="168"/>
    </location>
</feature>
<evidence type="ECO:0000313" key="5">
    <source>
        <dbReference type="EMBL" id="GMA40105.1"/>
    </source>
</evidence>
<dbReference type="Gene3D" id="3.30.300.20">
    <property type="match status" value="1"/>
</dbReference>
<keyword evidence="1 3" id="KW-0963">Cytoplasm</keyword>
<keyword evidence="6" id="KW-1185">Reference proteome</keyword>
<dbReference type="PANTHER" id="PTHR33515">
    <property type="entry name" value="RIBOSOME-BINDING FACTOR A, CHLOROPLASTIC-RELATED"/>
    <property type="match status" value="1"/>
</dbReference>
<feature type="compositionally biased region" description="Basic and acidic residues" evidence="4">
    <location>
        <begin position="152"/>
        <end position="168"/>
    </location>
</feature>
<evidence type="ECO:0000256" key="3">
    <source>
        <dbReference type="HAMAP-Rule" id="MF_00003"/>
    </source>
</evidence>
<gene>
    <name evidence="3 5" type="primary">rbfA</name>
    <name evidence="5" type="ORF">GCM10025883_21500</name>
</gene>
<dbReference type="HAMAP" id="MF_00003">
    <property type="entry name" value="RbfA"/>
    <property type="match status" value="1"/>
</dbReference>
<comment type="subcellular location">
    <subcellularLocation>
        <location evidence="3">Cytoplasm</location>
    </subcellularLocation>
</comment>
<dbReference type="Proteomes" id="UP001157126">
    <property type="component" value="Unassembled WGS sequence"/>
</dbReference>
<sequence length="168" mass="18567">MADPARARKVADRIKVLVAEMLEGRIKDERLGFVTVTDVRVTGDLQHASVFYTVFGSDEERQATADVLEENKGRIRSAVGKGLQIRLTPSLEFIADAIPEGAAHLEEVLAETRRRDEELAAAARGAAYAGEPDPYRKVEDEDLDDDLGDGLEDVREIDGDEDTTREVR</sequence>
<name>A0ABQ6IQD1_9MICO</name>
<keyword evidence="2 3" id="KW-0690">Ribosome biogenesis</keyword>
<dbReference type="RefSeq" id="WP_284303860.1">
    <property type="nucleotide sequence ID" value="NZ_BSUO01000001.1"/>
</dbReference>
<dbReference type="PANTHER" id="PTHR33515:SF1">
    <property type="entry name" value="RIBOSOME-BINDING FACTOR A, CHLOROPLASTIC-RELATED"/>
    <property type="match status" value="1"/>
</dbReference>
<organism evidence="5 6">
    <name type="scientific">Mobilicoccus caccae</name>
    <dbReference type="NCBI Taxonomy" id="1859295"/>
    <lineage>
        <taxon>Bacteria</taxon>
        <taxon>Bacillati</taxon>
        <taxon>Actinomycetota</taxon>
        <taxon>Actinomycetes</taxon>
        <taxon>Micrococcales</taxon>
        <taxon>Dermatophilaceae</taxon>
        <taxon>Mobilicoccus</taxon>
    </lineage>
</organism>